<gene>
    <name evidence="2" type="primary">A04p001060.1_BraROA</name>
    <name evidence="2" type="ORF">IGI04_014126</name>
</gene>
<protein>
    <recommendedName>
        <fullName evidence="4">RNase H type-1 domain-containing protein</fullName>
    </recommendedName>
</protein>
<evidence type="ECO:0000256" key="1">
    <source>
        <dbReference type="SAM" id="MobiDB-lite"/>
    </source>
</evidence>
<evidence type="ECO:0008006" key="4">
    <source>
        <dbReference type="Google" id="ProtNLM"/>
    </source>
</evidence>
<keyword evidence="3" id="KW-1185">Reference proteome</keyword>
<proteinExistence type="predicted"/>
<comment type="caution">
    <text evidence="2">The sequence shown here is derived from an EMBL/GenBank/DDBJ whole genome shotgun (WGS) entry which is preliminary data.</text>
</comment>
<dbReference type="EMBL" id="JADBGQ010000004">
    <property type="protein sequence ID" value="KAG5399519.1"/>
    <property type="molecule type" value="Genomic_DNA"/>
</dbReference>
<evidence type="ECO:0000313" key="3">
    <source>
        <dbReference type="Proteomes" id="UP000823674"/>
    </source>
</evidence>
<reference evidence="2 3" key="1">
    <citation type="submission" date="2021-03" db="EMBL/GenBank/DDBJ databases">
        <authorList>
            <person name="King G.J."/>
            <person name="Bancroft I."/>
            <person name="Baten A."/>
            <person name="Bloomfield J."/>
            <person name="Borpatragohain P."/>
            <person name="He Z."/>
            <person name="Irish N."/>
            <person name="Irwin J."/>
            <person name="Liu K."/>
            <person name="Mauleon R.P."/>
            <person name="Moore J."/>
            <person name="Morris R."/>
            <person name="Ostergaard L."/>
            <person name="Wang B."/>
            <person name="Wells R."/>
        </authorList>
    </citation>
    <scope>NUCLEOTIDE SEQUENCE [LARGE SCALE GENOMIC DNA]</scope>
    <source>
        <strain evidence="2">R-o-18</strain>
        <tissue evidence="2">Leaf</tissue>
    </source>
</reference>
<name>A0ABQ7MLB7_BRACM</name>
<dbReference type="Proteomes" id="UP000823674">
    <property type="component" value="Chromosome A04"/>
</dbReference>
<organism evidence="2 3">
    <name type="scientific">Brassica rapa subsp. trilocularis</name>
    <dbReference type="NCBI Taxonomy" id="1813537"/>
    <lineage>
        <taxon>Eukaryota</taxon>
        <taxon>Viridiplantae</taxon>
        <taxon>Streptophyta</taxon>
        <taxon>Embryophyta</taxon>
        <taxon>Tracheophyta</taxon>
        <taxon>Spermatophyta</taxon>
        <taxon>Magnoliopsida</taxon>
        <taxon>eudicotyledons</taxon>
        <taxon>Gunneridae</taxon>
        <taxon>Pentapetalae</taxon>
        <taxon>rosids</taxon>
        <taxon>malvids</taxon>
        <taxon>Brassicales</taxon>
        <taxon>Brassicaceae</taxon>
        <taxon>Brassiceae</taxon>
        <taxon>Brassica</taxon>
    </lineage>
</organism>
<sequence length="116" mass="12853">MSNWRQGCGNKRTSISKGMRSTKSSTLEVPDFELPTMSYGCGVEKGYETDGSTLDFLRFCNIHRETRLSTTHACDSPLMAKATVLSALQSAVLLDVSNIKIHSDNQILIRVIITKQ</sequence>
<accession>A0ABQ7MLB7</accession>
<evidence type="ECO:0000313" key="2">
    <source>
        <dbReference type="EMBL" id="KAG5399519.1"/>
    </source>
</evidence>
<feature type="region of interest" description="Disordered" evidence="1">
    <location>
        <begin position="1"/>
        <end position="24"/>
    </location>
</feature>